<dbReference type="OrthoDB" id="1394818at2759"/>
<feature type="non-terminal residue" evidence="4">
    <location>
        <position position="1"/>
    </location>
</feature>
<dbReference type="AlphaFoldDB" id="A0A1E5VVL9"/>
<dbReference type="SUPFAM" id="SSF52058">
    <property type="entry name" value="L domain-like"/>
    <property type="match status" value="1"/>
</dbReference>
<proteinExistence type="predicted"/>
<keyword evidence="1" id="KW-0433">Leucine-rich repeat</keyword>
<accession>A0A1E5VVL9</accession>
<evidence type="ECO:0000256" key="2">
    <source>
        <dbReference type="ARBA" id="ARBA00022729"/>
    </source>
</evidence>
<dbReference type="Gene3D" id="3.80.10.10">
    <property type="entry name" value="Ribonuclease Inhibitor"/>
    <property type="match status" value="1"/>
</dbReference>
<dbReference type="InterPro" id="IPR001611">
    <property type="entry name" value="Leu-rich_rpt"/>
</dbReference>
<evidence type="ECO:0000313" key="5">
    <source>
        <dbReference type="Proteomes" id="UP000095767"/>
    </source>
</evidence>
<dbReference type="Proteomes" id="UP000095767">
    <property type="component" value="Unassembled WGS sequence"/>
</dbReference>
<evidence type="ECO:0000256" key="3">
    <source>
        <dbReference type="ARBA" id="ARBA00022737"/>
    </source>
</evidence>
<gene>
    <name evidence="4" type="ORF">BAE44_0009810</name>
</gene>
<dbReference type="EMBL" id="LWDX02028295">
    <property type="protein sequence ID" value="OEL29171.1"/>
    <property type="molecule type" value="Genomic_DNA"/>
</dbReference>
<dbReference type="InterPro" id="IPR032675">
    <property type="entry name" value="LRR_dom_sf"/>
</dbReference>
<protein>
    <recommendedName>
        <fullName evidence="6">LRR receptor-like serine/threonine-protein kinase</fullName>
    </recommendedName>
</protein>
<sequence length="154" mass="16763">LYGNRLNGSIHPTLGKLSHLVSLYTEKWYKIVVISLDIVCTEKLVLMFCRRLGENLLTGSIPPSIGNLSNLVYLELQYNGLSGVIPASLGNIKTLGHLRLNANLLTGRVPFQILSLVLVGNLAELNVQNNNLDGTVGKPGRVTKIIQDTLKTSS</sequence>
<dbReference type="STRING" id="888268.A0A1E5VVL9"/>
<comment type="caution">
    <text evidence="4">The sequence shown here is derived from an EMBL/GenBank/DDBJ whole genome shotgun (WGS) entry which is preliminary data.</text>
</comment>
<dbReference type="FunFam" id="3.80.10.10:FF:000383">
    <property type="entry name" value="Leucine-rich repeat receptor protein kinase EMS1"/>
    <property type="match status" value="1"/>
</dbReference>
<keyword evidence="2" id="KW-0732">Signal</keyword>
<keyword evidence="3" id="KW-0677">Repeat</keyword>
<dbReference type="PANTHER" id="PTHR47988">
    <property type="entry name" value="SOMATIC EMBRYOGENESIS RECEPTOR KINASE 1"/>
    <property type="match status" value="1"/>
</dbReference>
<dbReference type="Pfam" id="PF00560">
    <property type="entry name" value="LRR_1"/>
    <property type="match status" value="1"/>
</dbReference>
<keyword evidence="5" id="KW-1185">Reference proteome</keyword>
<evidence type="ECO:0008006" key="6">
    <source>
        <dbReference type="Google" id="ProtNLM"/>
    </source>
</evidence>
<name>A0A1E5VVL9_9POAL</name>
<organism evidence="4 5">
    <name type="scientific">Dichanthelium oligosanthes</name>
    <dbReference type="NCBI Taxonomy" id="888268"/>
    <lineage>
        <taxon>Eukaryota</taxon>
        <taxon>Viridiplantae</taxon>
        <taxon>Streptophyta</taxon>
        <taxon>Embryophyta</taxon>
        <taxon>Tracheophyta</taxon>
        <taxon>Spermatophyta</taxon>
        <taxon>Magnoliopsida</taxon>
        <taxon>Liliopsida</taxon>
        <taxon>Poales</taxon>
        <taxon>Poaceae</taxon>
        <taxon>PACMAD clade</taxon>
        <taxon>Panicoideae</taxon>
        <taxon>Panicodae</taxon>
        <taxon>Paniceae</taxon>
        <taxon>Dichantheliinae</taxon>
        <taxon>Dichanthelium</taxon>
    </lineage>
</organism>
<evidence type="ECO:0000256" key="1">
    <source>
        <dbReference type="ARBA" id="ARBA00022614"/>
    </source>
</evidence>
<reference evidence="4 5" key="1">
    <citation type="submission" date="2016-09" db="EMBL/GenBank/DDBJ databases">
        <title>The draft genome of Dichanthelium oligosanthes: A C3 panicoid grass species.</title>
        <authorList>
            <person name="Studer A.J."/>
            <person name="Schnable J.C."/>
            <person name="Brutnell T.P."/>
        </authorList>
    </citation>
    <scope>NUCLEOTIDE SEQUENCE [LARGE SCALE GENOMIC DNA]</scope>
    <source>
        <strain evidence="5">cv. Kellogg 1175</strain>
        <tissue evidence="4">Leaf</tissue>
    </source>
</reference>
<evidence type="ECO:0000313" key="4">
    <source>
        <dbReference type="EMBL" id="OEL29171.1"/>
    </source>
</evidence>